<dbReference type="EMBL" id="JALLPJ020000700">
    <property type="protein sequence ID" value="KAL3785237.1"/>
    <property type="molecule type" value="Genomic_DNA"/>
</dbReference>
<comment type="caution">
    <text evidence="1">The sequence shown here is derived from an EMBL/GenBank/DDBJ whole genome shotgun (WGS) entry which is preliminary data.</text>
</comment>
<keyword evidence="2" id="KW-1185">Reference proteome</keyword>
<evidence type="ECO:0000313" key="1">
    <source>
        <dbReference type="EMBL" id="KAL3785237.1"/>
    </source>
</evidence>
<accession>A0ABD3PC72</accession>
<evidence type="ECO:0000313" key="2">
    <source>
        <dbReference type="Proteomes" id="UP001530400"/>
    </source>
</evidence>
<dbReference type="AlphaFoldDB" id="A0ABD3PC72"/>
<dbReference type="Proteomes" id="UP001530400">
    <property type="component" value="Unassembled WGS sequence"/>
</dbReference>
<gene>
    <name evidence="1" type="ORF">ACHAWO_011982</name>
</gene>
<proteinExistence type="predicted"/>
<protein>
    <submittedName>
        <fullName evidence="1">Uncharacterized protein</fullName>
    </submittedName>
</protein>
<sequence>MFQALIFQERDARGDLKAHRHVQSPPTVPESPKREVNIVKHPTRANLVGGKGLFVNMHPKQ</sequence>
<reference evidence="1 2" key="1">
    <citation type="submission" date="2024-10" db="EMBL/GenBank/DDBJ databases">
        <title>Updated reference genomes for cyclostephanoid diatoms.</title>
        <authorList>
            <person name="Roberts W.R."/>
            <person name="Alverson A.J."/>
        </authorList>
    </citation>
    <scope>NUCLEOTIDE SEQUENCE [LARGE SCALE GENOMIC DNA]</scope>
    <source>
        <strain evidence="1 2">AJA010-31</strain>
    </source>
</reference>
<name>A0ABD3PC72_9STRA</name>
<organism evidence="1 2">
    <name type="scientific">Cyclotella atomus</name>
    <dbReference type="NCBI Taxonomy" id="382360"/>
    <lineage>
        <taxon>Eukaryota</taxon>
        <taxon>Sar</taxon>
        <taxon>Stramenopiles</taxon>
        <taxon>Ochrophyta</taxon>
        <taxon>Bacillariophyta</taxon>
        <taxon>Coscinodiscophyceae</taxon>
        <taxon>Thalassiosirophycidae</taxon>
        <taxon>Stephanodiscales</taxon>
        <taxon>Stephanodiscaceae</taxon>
        <taxon>Cyclotella</taxon>
    </lineage>
</organism>